<dbReference type="Pfam" id="PF06386">
    <property type="entry name" value="GvpL_GvpF"/>
    <property type="match status" value="1"/>
</dbReference>
<keyword evidence="1" id="KW-0304">Gas vesicle</keyword>
<proteinExistence type="inferred from homology"/>
<keyword evidence="4" id="KW-0175">Coiled coil</keyword>
<dbReference type="GO" id="GO:0031412">
    <property type="term" value="P:gas vesicle organization"/>
    <property type="evidence" value="ECO:0007669"/>
    <property type="project" value="InterPro"/>
</dbReference>
<comment type="similarity">
    <text evidence="3">Belongs to the gas vesicle GvpF/GvpL family.</text>
</comment>
<dbReference type="RefSeq" id="WP_047808703.1">
    <property type="nucleotide sequence ID" value="NZ_LDZY01000002.1"/>
</dbReference>
<keyword evidence="6" id="KW-1185">Reference proteome</keyword>
<dbReference type="Proteomes" id="UP000036356">
    <property type="component" value="Unassembled WGS sequence"/>
</dbReference>
<accession>A0A0J1FVZ1</accession>
<dbReference type="EMBL" id="LDZY01000002">
    <property type="protein sequence ID" value="KLU67584.1"/>
    <property type="molecule type" value="Genomic_DNA"/>
</dbReference>
<dbReference type="AlphaFoldDB" id="A0A0J1FVZ1"/>
<feature type="coiled-coil region" evidence="4">
    <location>
        <begin position="160"/>
        <end position="187"/>
    </location>
</feature>
<dbReference type="PANTHER" id="PTHR36852">
    <property type="entry name" value="PROTEIN GVPL 2"/>
    <property type="match status" value="1"/>
</dbReference>
<organism evidence="5 6">
    <name type="scientific">Desulfosporosinus acididurans</name>
    <dbReference type="NCBI Taxonomy" id="476652"/>
    <lineage>
        <taxon>Bacteria</taxon>
        <taxon>Bacillati</taxon>
        <taxon>Bacillota</taxon>
        <taxon>Clostridia</taxon>
        <taxon>Eubacteriales</taxon>
        <taxon>Desulfitobacteriaceae</taxon>
        <taxon>Desulfosporosinus</taxon>
    </lineage>
</organism>
<protein>
    <submittedName>
        <fullName evidence="5">Gas vesicle synthesis protein GvpL/GvpF</fullName>
    </submittedName>
</protein>
<dbReference type="STRING" id="476652.DEAC_c07990"/>
<dbReference type="InterPro" id="IPR009430">
    <property type="entry name" value="GvpL/GvpF"/>
</dbReference>
<evidence type="ECO:0000256" key="1">
    <source>
        <dbReference type="ARBA" id="ARBA00022987"/>
    </source>
</evidence>
<evidence type="ECO:0000313" key="5">
    <source>
        <dbReference type="EMBL" id="KLU67584.1"/>
    </source>
</evidence>
<evidence type="ECO:0000256" key="2">
    <source>
        <dbReference type="ARBA" id="ARBA00035108"/>
    </source>
</evidence>
<comment type="subcellular location">
    <subcellularLocation>
        <location evidence="2">Gas vesicle</location>
    </subcellularLocation>
</comment>
<dbReference type="PATRIC" id="fig|476652.3.peg.818"/>
<evidence type="ECO:0000256" key="4">
    <source>
        <dbReference type="SAM" id="Coils"/>
    </source>
</evidence>
<evidence type="ECO:0000313" key="6">
    <source>
        <dbReference type="Proteomes" id="UP000036356"/>
    </source>
</evidence>
<name>A0A0J1FVZ1_9FIRM</name>
<dbReference type="GO" id="GO:0031411">
    <property type="term" value="C:gas vesicle"/>
    <property type="evidence" value="ECO:0007669"/>
    <property type="project" value="UniProtKB-SubCell"/>
</dbReference>
<dbReference type="PANTHER" id="PTHR36852:SF1">
    <property type="entry name" value="PROTEIN GVPL 2"/>
    <property type="match status" value="1"/>
</dbReference>
<gene>
    <name evidence="5" type="ORF">DEAC_c07990</name>
</gene>
<reference evidence="5 6" key="1">
    <citation type="submission" date="2015-06" db="EMBL/GenBank/DDBJ databases">
        <title>Draft genome of the moderately acidophilic sulfate reducer Candidatus Desulfosporosinus acididurans strain M1.</title>
        <authorList>
            <person name="Poehlein A."/>
            <person name="Petzsch P."/>
            <person name="Johnson B.D."/>
            <person name="Schloemann M."/>
            <person name="Daniel R."/>
            <person name="Muehling M."/>
        </authorList>
    </citation>
    <scope>NUCLEOTIDE SEQUENCE [LARGE SCALE GENOMIC DNA]</scope>
    <source>
        <strain evidence="5 6">M1</strain>
    </source>
</reference>
<evidence type="ECO:0000256" key="3">
    <source>
        <dbReference type="ARBA" id="ARBA00035643"/>
    </source>
</evidence>
<comment type="caution">
    <text evidence="5">The sequence shown here is derived from an EMBL/GenBank/DDBJ whole genome shotgun (WGS) entry which is preliminary data.</text>
</comment>
<sequence>MKWSLEEWENSIEKLVNQCSEKVLEELEKVIMAKLRESGEAVIAQGFLKAKPLSSVVNSVQHQLPQDNKDELLYAIGITKTLEKPISLFGMEDRPCHLIESGSLSMLVCPVSREEYSEESIHNHMEDMVWVESQARRHEEIILKTMEDRTVIPLPFCTIYRNADNVKQQLTVNAEKIENDLTRLENHYEMQVKVSVNSQQLLAKLHNDLPYSGNQNGGGYFQKLQWEKKLKAEMEQMMNDYGESFYKDLNSISTESLLLEKSEVVVQDDYCLVFAAHYLLPNDHLQEWDTKLNAFDELTDSLGFMVEVSGPWPAYHFSRLNNEEEIAGG</sequence>